<accession>A0ABD1ZHL1</accession>
<proteinExistence type="predicted"/>
<dbReference type="PANTHER" id="PTHR22870:SF395">
    <property type="entry name" value="UVB-RESISTANCE PROTEIN UVR8-RELATED"/>
    <property type="match status" value="1"/>
</dbReference>
<protein>
    <recommendedName>
        <fullName evidence="3">RCC1-like domain-containing protein</fullName>
    </recommendedName>
</protein>
<dbReference type="EMBL" id="JBHFFA010000001">
    <property type="protein sequence ID" value="KAL2650925.1"/>
    <property type="molecule type" value="Genomic_DNA"/>
</dbReference>
<keyword evidence="5" id="KW-1185">Reference proteome</keyword>
<feature type="repeat" description="RCC1" evidence="2">
    <location>
        <begin position="114"/>
        <end position="170"/>
    </location>
</feature>
<evidence type="ECO:0000256" key="2">
    <source>
        <dbReference type="PROSITE-ProRule" id="PRU00235"/>
    </source>
</evidence>
<dbReference type="Gene3D" id="2.130.10.30">
    <property type="entry name" value="Regulator of chromosome condensation 1/beta-lactamase-inhibitor protein II"/>
    <property type="match status" value="2"/>
</dbReference>
<evidence type="ECO:0000256" key="1">
    <source>
        <dbReference type="ARBA" id="ARBA00022737"/>
    </source>
</evidence>
<feature type="repeat" description="RCC1" evidence="2">
    <location>
        <begin position="286"/>
        <end position="338"/>
    </location>
</feature>
<evidence type="ECO:0000313" key="5">
    <source>
        <dbReference type="Proteomes" id="UP001605036"/>
    </source>
</evidence>
<sequence>MWRQGAKLLLEVRSLRQGIDRVSDSLLRGCSNPSPIVSSRNAFGRGSSAGFAVSSCRGKHWVALWGNGDHGRLGLSSTSTSSRWEPIVCDSLADIEPISVACGGAHTLVLSRDGQVFSTGLNDHGQVGVQLSHATNPPACLEFVEVIEGLPDRCIHIAAGYNHSAAISDEGQVYVWGSNGHGQLGLGKKGPRNVSLPTKIDALKGMKIQKLALGAEHSLAVSNDGEVLSWGNGQGGRLGHGQSSGVLRFFRNTSEFLPRLIDSLKSAQIVDISAGMTHSACVDSYGTVYTFGNGRMFQLGLGTDRSSFEVHEPSALKNLPGGLAVACGGYHTGAVMKQGDLYMWGSNENGCLGFGYKHTDQAPIPMKVDGPFTMQNLVAVSCGWKHTCALTDDGKLFAWGWGGSAGTYAVDGRSSGGQLGVGNEFDHNEPTLVSTKNMTGVKISCGFNHTAAILQDQ</sequence>
<comment type="caution">
    <text evidence="4">The sequence shown here is derived from an EMBL/GenBank/DDBJ whole genome shotgun (WGS) entry which is preliminary data.</text>
</comment>
<gene>
    <name evidence="4" type="ORF">R1flu_019053</name>
</gene>
<evidence type="ECO:0000259" key="3">
    <source>
        <dbReference type="Pfam" id="PF25390"/>
    </source>
</evidence>
<dbReference type="PANTHER" id="PTHR22870">
    <property type="entry name" value="REGULATOR OF CHROMOSOME CONDENSATION"/>
    <property type="match status" value="1"/>
</dbReference>
<feature type="repeat" description="RCC1" evidence="2">
    <location>
        <begin position="171"/>
        <end position="224"/>
    </location>
</feature>
<dbReference type="Proteomes" id="UP001605036">
    <property type="component" value="Unassembled WGS sequence"/>
</dbReference>
<dbReference type="Pfam" id="PF25390">
    <property type="entry name" value="WD40_RLD"/>
    <property type="match status" value="1"/>
</dbReference>
<feature type="repeat" description="RCC1" evidence="2">
    <location>
        <begin position="339"/>
        <end position="393"/>
    </location>
</feature>
<keyword evidence="1" id="KW-0677">Repeat</keyword>
<feature type="repeat" description="RCC1" evidence="2">
    <location>
        <begin position="60"/>
        <end position="113"/>
    </location>
</feature>
<dbReference type="PROSITE" id="PS50012">
    <property type="entry name" value="RCC1_3"/>
    <property type="match status" value="7"/>
</dbReference>
<dbReference type="InterPro" id="IPR058923">
    <property type="entry name" value="RCC1-like_dom"/>
</dbReference>
<evidence type="ECO:0000313" key="4">
    <source>
        <dbReference type="EMBL" id="KAL2650925.1"/>
    </source>
</evidence>
<reference evidence="4 5" key="1">
    <citation type="submission" date="2024-09" db="EMBL/GenBank/DDBJ databases">
        <title>Chromosome-scale assembly of Riccia fluitans.</title>
        <authorList>
            <person name="Paukszto L."/>
            <person name="Sawicki J."/>
            <person name="Karawczyk K."/>
            <person name="Piernik-Szablinska J."/>
            <person name="Szczecinska M."/>
            <person name="Mazdziarz M."/>
        </authorList>
    </citation>
    <scope>NUCLEOTIDE SEQUENCE [LARGE SCALE GENOMIC DNA]</scope>
    <source>
        <strain evidence="4">Rf_01</strain>
        <tissue evidence="4">Aerial parts of the thallus</tissue>
    </source>
</reference>
<feature type="repeat" description="RCC1" evidence="2">
    <location>
        <begin position="394"/>
        <end position="456"/>
    </location>
</feature>
<organism evidence="4 5">
    <name type="scientific">Riccia fluitans</name>
    <dbReference type="NCBI Taxonomy" id="41844"/>
    <lineage>
        <taxon>Eukaryota</taxon>
        <taxon>Viridiplantae</taxon>
        <taxon>Streptophyta</taxon>
        <taxon>Embryophyta</taxon>
        <taxon>Marchantiophyta</taxon>
        <taxon>Marchantiopsida</taxon>
        <taxon>Marchantiidae</taxon>
        <taxon>Marchantiales</taxon>
        <taxon>Ricciaceae</taxon>
        <taxon>Riccia</taxon>
    </lineage>
</organism>
<dbReference type="SUPFAM" id="SSF50985">
    <property type="entry name" value="RCC1/BLIP-II"/>
    <property type="match status" value="2"/>
</dbReference>
<dbReference type="InterPro" id="IPR051210">
    <property type="entry name" value="Ub_ligase/GEF_domain"/>
</dbReference>
<dbReference type="PRINTS" id="PR00633">
    <property type="entry name" value="RCCNDNSATION"/>
</dbReference>
<feature type="domain" description="RCC1-like" evidence="3">
    <location>
        <begin position="62"/>
        <end position="452"/>
    </location>
</feature>
<dbReference type="InterPro" id="IPR009091">
    <property type="entry name" value="RCC1/BLIP-II"/>
</dbReference>
<name>A0ABD1ZHL1_9MARC</name>
<dbReference type="InterPro" id="IPR000408">
    <property type="entry name" value="Reg_chr_condens"/>
</dbReference>
<dbReference type="PROSITE" id="PS00626">
    <property type="entry name" value="RCC1_2"/>
    <property type="match status" value="1"/>
</dbReference>
<feature type="repeat" description="RCC1" evidence="2">
    <location>
        <begin position="225"/>
        <end position="285"/>
    </location>
</feature>
<dbReference type="AlphaFoldDB" id="A0ABD1ZHL1"/>